<dbReference type="EMBL" id="JACHBU010000002">
    <property type="protein sequence ID" value="MBB6508193.1"/>
    <property type="molecule type" value="Genomic_DNA"/>
</dbReference>
<dbReference type="RefSeq" id="WP_184654308.1">
    <property type="nucleotide sequence ID" value="NZ_JACHBU010000002.1"/>
</dbReference>
<feature type="chain" id="PRO_5031431313" evidence="1">
    <location>
        <begin position="20"/>
        <end position="215"/>
    </location>
</feature>
<reference evidence="2 3" key="1">
    <citation type="submission" date="2020-08" db="EMBL/GenBank/DDBJ databases">
        <title>The Agave Microbiome: Exploring the role of microbial communities in plant adaptations to desert environments.</title>
        <authorList>
            <person name="Partida-Martinez L.P."/>
        </authorList>
    </citation>
    <scope>NUCLEOTIDE SEQUENCE [LARGE SCALE GENOMIC DNA]</scope>
    <source>
        <strain evidence="2 3">AS3.12</strain>
    </source>
</reference>
<dbReference type="SMART" id="SM00671">
    <property type="entry name" value="SEL1"/>
    <property type="match status" value="4"/>
</dbReference>
<dbReference type="PANTHER" id="PTHR11102:SF160">
    <property type="entry name" value="ERAD-ASSOCIATED E3 UBIQUITIN-PROTEIN LIGASE COMPONENT HRD3"/>
    <property type="match status" value="1"/>
</dbReference>
<accession>A0A7X0JIJ6</accession>
<dbReference type="Gene3D" id="1.25.40.10">
    <property type="entry name" value="Tetratricopeptide repeat domain"/>
    <property type="match status" value="1"/>
</dbReference>
<evidence type="ECO:0000256" key="1">
    <source>
        <dbReference type="SAM" id="SignalP"/>
    </source>
</evidence>
<gene>
    <name evidence="2" type="ORF">F4695_001525</name>
</gene>
<proteinExistence type="predicted"/>
<dbReference type="AlphaFoldDB" id="A0A7X0JIJ6"/>
<dbReference type="PANTHER" id="PTHR11102">
    <property type="entry name" value="SEL-1-LIKE PROTEIN"/>
    <property type="match status" value="1"/>
</dbReference>
<comment type="caution">
    <text evidence="2">The sequence shown here is derived from an EMBL/GenBank/DDBJ whole genome shotgun (WGS) entry which is preliminary data.</text>
</comment>
<evidence type="ECO:0000313" key="2">
    <source>
        <dbReference type="EMBL" id="MBB6508193.1"/>
    </source>
</evidence>
<evidence type="ECO:0000313" key="3">
    <source>
        <dbReference type="Proteomes" id="UP000585437"/>
    </source>
</evidence>
<dbReference type="InterPro" id="IPR006597">
    <property type="entry name" value="Sel1-like"/>
</dbReference>
<keyword evidence="3" id="KW-1185">Reference proteome</keyword>
<dbReference type="Pfam" id="PF08238">
    <property type="entry name" value="Sel1"/>
    <property type="match status" value="5"/>
</dbReference>
<name>A0A7X0JIJ6_9HYPH</name>
<dbReference type="Proteomes" id="UP000585437">
    <property type="component" value="Unassembled WGS sequence"/>
</dbReference>
<feature type="signal peptide" evidence="1">
    <location>
        <begin position="1"/>
        <end position="19"/>
    </location>
</feature>
<dbReference type="SUPFAM" id="SSF81901">
    <property type="entry name" value="HCP-like"/>
    <property type="match status" value="1"/>
</dbReference>
<organism evidence="2 3">
    <name type="scientific">Rhizobium soli</name>
    <dbReference type="NCBI Taxonomy" id="424798"/>
    <lineage>
        <taxon>Bacteria</taxon>
        <taxon>Pseudomonadati</taxon>
        <taxon>Pseudomonadota</taxon>
        <taxon>Alphaproteobacteria</taxon>
        <taxon>Hyphomicrobiales</taxon>
        <taxon>Rhizobiaceae</taxon>
        <taxon>Rhizobium/Agrobacterium group</taxon>
        <taxon>Rhizobium</taxon>
    </lineage>
</organism>
<dbReference type="InterPro" id="IPR050767">
    <property type="entry name" value="Sel1_AlgK"/>
</dbReference>
<keyword evidence="1" id="KW-0732">Signal</keyword>
<dbReference type="InterPro" id="IPR011990">
    <property type="entry name" value="TPR-like_helical_dom_sf"/>
</dbReference>
<protein>
    <submittedName>
        <fullName evidence="2">TPR repeat protein</fullName>
    </submittedName>
</protein>
<sequence>MKGVVSALLLLIATETASAEEPRASVRLTWEWFNTAETYRKYKVKGPDDLRIAAHYFRLAARNGNAAAAYKLGEAYEIGSGVPLDLPEALRWYRQSADAGDMHAELKVGWFYQKGWSLQVDPSRAVDWYERSASKGNLWAYHMLAFMLMDGEGVAKDLALAQRYFEKSLPFTHDHWAQLKLSQLIRASDPRRSKELLKQAANAGNADAIRELNAF</sequence>